<dbReference type="SUPFAM" id="SSF53474">
    <property type="entry name" value="alpha/beta-Hydrolases"/>
    <property type="match status" value="1"/>
</dbReference>
<dbReference type="Proteomes" id="UP001600888">
    <property type="component" value="Unassembled WGS sequence"/>
</dbReference>
<dbReference type="InterPro" id="IPR029058">
    <property type="entry name" value="AB_hydrolase_fold"/>
</dbReference>
<dbReference type="PANTHER" id="PTHR47842">
    <property type="entry name" value="EXPRESSED PROTEIN"/>
    <property type="match status" value="1"/>
</dbReference>
<sequence>MSRTLLLCHIHGFKGSDDSFGTFPEDFKKLVSSQLSDHHVESVVYPKYATKGELTEASVNFLEWLKERVMEVRKTKLEKPWPPNDKNVGVVLVAHSMGGFVASEALFHILDERANSSDPTAPLFPMIQGVLAFDTPYNGLARSMFVYGGFSNYQKVSSVFNVMTALSAAPASLSMALKRGVSSVPGTSRATNPAAWKTWQLVAVRTGTVGAIAAGGVAAYVHRQKILDGVQNMRSLKKQDIVEGYQQGVDRLGQGLAYVNRGNVGQSFAYLSDHFTFVGVLMKQQELSRRLERLANLKGIGIHDIYCSMGENGYWSGGYFVPERTFCAIPADDQPASNLFSRHVVNNAEDEIQAHMSLFHRDRNEDYQLMIEKASKLVITWFNDDSEIVDNPEITKPGPADSAENAIKATDEGVEVEGETATADNVDTEAPEDNDGIPDESPLDIAAAASLVPLPADAEDTATGEAVPEVKDRQTYYRYLMEIAQSTGTGISQASSGVKGYIPTKLPAIPKPSIPTMPSVSLPSVSVPGAGFFSKKEKSSASEDTVATTAAGQPAEDTEKTEGSKTENSKAEETKTAQDTGVRQEETQEKADAA</sequence>
<evidence type="ECO:0008006" key="4">
    <source>
        <dbReference type="Google" id="ProtNLM"/>
    </source>
</evidence>
<feature type="region of interest" description="Disordered" evidence="1">
    <location>
        <begin position="534"/>
        <end position="594"/>
    </location>
</feature>
<feature type="region of interest" description="Disordered" evidence="1">
    <location>
        <begin position="412"/>
        <end position="441"/>
    </location>
</feature>
<protein>
    <recommendedName>
        <fullName evidence="4">DUF676 domain-containing protein</fullName>
    </recommendedName>
</protein>
<evidence type="ECO:0000256" key="1">
    <source>
        <dbReference type="SAM" id="MobiDB-lite"/>
    </source>
</evidence>
<accession>A0ABR4F3W5</accession>
<gene>
    <name evidence="2" type="ORF">FJTKL_02385</name>
</gene>
<evidence type="ECO:0000313" key="3">
    <source>
        <dbReference type="Proteomes" id="UP001600888"/>
    </source>
</evidence>
<comment type="caution">
    <text evidence="2">The sequence shown here is derived from an EMBL/GenBank/DDBJ whole genome shotgun (WGS) entry which is preliminary data.</text>
</comment>
<keyword evidence="3" id="KW-1185">Reference proteome</keyword>
<organism evidence="2 3">
    <name type="scientific">Diaporthe vaccinii</name>
    <dbReference type="NCBI Taxonomy" id="105482"/>
    <lineage>
        <taxon>Eukaryota</taxon>
        <taxon>Fungi</taxon>
        <taxon>Dikarya</taxon>
        <taxon>Ascomycota</taxon>
        <taxon>Pezizomycotina</taxon>
        <taxon>Sordariomycetes</taxon>
        <taxon>Sordariomycetidae</taxon>
        <taxon>Diaporthales</taxon>
        <taxon>Diaporthaceae</taxon>
        <taxon>Diaporthe</taxon>
        <taxon>Diaporthe eres species complex</taxon>
    </lineage>
</organism>
<proteinExistence type="predicted"/>
<reference evidence="2 3" key="1">
    <citation type="submission" date="2024-03" db="EMBL/GenBank/DDBJ databases">
        <title>A high-quality draft genome sequence of Diaporthe vaccinii, a causative agent of upright dieback and viscid rot disease in cranberry plants.</title>
        <authorList>
            <person name="Sarrasin M."/>
            <person name="Lang B.F."/>
            <person name="Burger G."/>
        </authorList>
    </citation>
    <scope>NUCLEOTIDE SEQUENCE [LARGE SCALE GENOMIC DNA]</scope>
    <source>
        <strain evidence="2 3">IS7</strain>
    </source>
</reference>
<dbReference type="PANTHER" id="PTHR47842:SF2">
    <property type="entry name" value="DUF676 DOMAIN-CONTAINING PROTEIN"/>
    <property type="match status" value="1"/>
</dbReference>
<name>A0ABR4F3W5_9PEZI</name>
<feature type="compositionally biased region" description="Basic and acidic residues" evidence="1">
    <location>
        <begin position="557"/>
        <end position="594"/>
    </location>
</feature>
<feature type="compositionally biased region" description="Acidic residues" evidence="1">
    <location>
        <begin position="426"/>
        <end position="441"/>
    </location>
</feature>
<dbReference type="Gene3D" id="3.40.50.1820">
    <property type="entry name" value="alpha/beta hydrolase"/>
    <property type="match status" value="1"/>
</dbReference>
<evidence type="ECO:0000313" key="2">
    <source>
        <dbReference type="EMBL" id="KAL2289388.1"/>
    </source>
</evidence>
<dbReference type="EMBL" id="JBAWTH010000013">
    <property type="protein sequence ID" value="KAL2289388.1"/>
    <property type="molecule type" value="Genomic_DNA"/>
</dbReference>